<feature type="domain" description="Integrase SAM-like N-terminal" evidence="3">
    <location>
        <begin position="84"/>
        <end position="132"/>
    </location>
</feature>
<feature type="compositionally biased region" description="Low complexity" evidence="2">
    <location>
        <begin position="223"/>
        <end position="238"/>
    </location>
</feature>
<evidence type="ECO:0000256" key="1">
    <source>
        <dbReference type="ARBA" id="ARBA00023125"/>
    </source>
</evidence>
<dbReference type="EMBL" id="BAAAMU010000147">
    <property type="protein sequence ID" value="GAA1685976.1"/>
    <property type="molecule type" value="Genomic_DNA"/>
</dbReference>
<feature type="compositionally biased region" description="Low complexity" evidence="2">
    <location>
        <begin position="267"/>
        <end position="290"/>
    </location>
</feature>
<dbReference type="InterPro" id="IPR004107">
    <property type="entry name" value="Integrase_SAM-like_N"/>
</dbReference>
<dbReference type="Gene3D" id="1.10.150.130">
    <property type="match status" value="1"/>
</dbReference>
<evidence type="ECO:0000256" key="2">
    <source>
        <dbReference type="SAM" id="MobiDB-lite"/>
    </source>
</evidence>
<feature type="region of interest" description="Disordered" evidence="2">
    <location>
        <begin position="179"/>
        <end position="290"/>
    </location>
</feature>
<evidence type="ECO:0000313" key="4">
    <source>
        <dbReference type="EMBL" id="GAA1685976.1"/>
    </source>
</evidence>
<dbReference type="InterPro" id="IPR011010">
    <property type="entry name" value="DNA_brk_join_enz"/>
</dbReference>
<reference evidence="4 5" key="1">
    <citation type="journal article" date="2019" name="Int. J. Syst. Evol. Microbiol.">
        <title>The Global Catalogue of Microorganisms (GCM) 10K type strain sequencing project: providing services to taxonomists for standard genome sequencing and annotation.</title>
        <authorList>
            <consortium name="The Broad Institute Genomics Platform"/>
            <consortium name="The Broad Institute Genome Sequencing Center for Infectious Disease"/>
            <person name="Wu L."/>
            <person name="Ma J."/>
        </authorList>
    </citation>
    <scope>NUCLEOTIDE SEQUENCE [LARGE SCALE GENOMIC DNA]</scope>
    <source>
        <strain evidence="4 5">JCM 13929</strain>
    </source>
</reference>
<keyword evidence="5" id="KW-1185">Reference proteome</keyword>
<dbReference type="Pfam" id="PF14659">
    <property type="entry name" value="Phage_int_SAM_3"/>
    <property type="match status" value="1"/>
</dbReference>
<feature type="compositionally biased region" description="Gly residues" evidence="2">
    <location>
        <begin position="197"/>
        <end position="209"/>
    </location>
</feature>
<sequence>MELPAHADGRRRNPLRRQGFTAVEEVEAELEHACALLALDEDPQVRRKVTDLMLAVLKDTKALPPVEEVRRKVRTHQDLNPTVTVAEWMTEFLRRKRKVDQTTRRSYEAHIRLYFTPYLGDIRLDRLRVSDIAGMFDAIEEFNDVIVTARASDDPDERAKVRYRRLVGPSTMHRIRATPACAEHRDQAGPADRLQPGSGGRAAGCGQAEGAGVDRRAGRRLESGSASTAGRRTAATRRPGQPDQRLHLHPATLTRHGVDPGSHVDLPRSGGRSSAGGVVPADRVARAAPG</sequence>
<feature type="compositionally biased region" description="Basic and acidic residues" evidence="2">
    <location>
        <begin position="212"/>
        <end position="222"/>
    </location>
</feature>
<gene>
    <name evidence="4" type="ORF">GCM10009733_098300</name>
</gene>
<comment type="caution">
    <text evidence="4">The sequence shown here is derived from an EMBL/GenBank/DDBJ whole genome shotgun (WGS) entry which is preliminary data.</text>
</comment>
<evidence type="ECO:0000313" key="5">
    <source>
        <dbReference type="Proteomes" id="UP001500064"/>
    </source>
</evidence>
<name>A0ABN2HD72_9ACTN</name>
<organism evidence="4 5">
    <name type="scientific">Nonomuraea maheshkhaliensis</name>
    <dbReference type="NCBI Taxonomy" id="419590"/>
    <lineage>
        <taxon>Bacteria</taxon>
        <taxon>Bacillati</taxon>
        <taxon>Actinomycetota</taxon>
        <taxon>Actinomycetes</taxon>
        <taxon>Streptosporangiales</taxon>
        <taxon>Streptosporangiaceae</taxon>
        <taxon>Nonomuraea</taxon>
    </lineage>
</organism>
<proteinExistence type="predicted"/>
<dbReference type="SUPFAM" id="SSF56349">
    <property type="entry name" value="DNA breaking-rejoining enzymes"/>
    <property type="match status" value="1"/>
</dbReference>
<evidence type="ECO:0000259" key="3">
    <source>
        <dbReference type="Pfam" id="PF14659"/>
    </source>
</evidence>
<protein>
    <recommendedName>
        <fullName evidence="3">Integrase SAM-like N-terminal domain-containing protein</fullName>
    </recommendedName>
</protein>
<accession>A0ABN2HD72</accession>
<dbReference type="Proteomes" id="UP001500064">
    <property type="component" value="Unassembled WGS sequence"/>
</dbReference>
<keyword evidence="1" id="KW-0238">DNA-binding</keyword>
<dbReference type="InterPro" id="IPR010998">
    <property type="entry name" value="Integrase_recombinase_N"/>
</dbReference>